<evidence type="ECO:0000313" key="3">
    <source>
        <dbReference type="EMBL" id="KAF5353552.1"/>
    </source>
</evidence>
<feature type="compositionally biased region" description="Basic and acidic residues" evidence="1">
    <location>
        <begin position="49"/>
        <end position="59"/>
    </location>
</feature>
<feature type="region of interest" description="Disordered" evidence="1">
    <location>
        <begin position="1"/>
        <end position="70"/>
    </location>
</feature>
<keyword evidence="2" id="KW-1133">Transmembrane helix</keyword>
<keyword evidence="4" id="KW-1185">Reference proteome</keyword>
<comment type="caution">
    <text evidence="3">The sequence shown here is derived from an EMBL/GenBank/DDBJ whole genome shotgun (WGS) entry which is preliminary data.</text>
</comment>
<feature type="region of interest" description="Disordered" evidence="1">
    <location>
        <begin position="105"/>
        <end position="129"/>
    </location>
</feature>
<name>A0A8H5D4L7_9AGAR</name>
<reference evidence="3 4" key="1">
    <citation type="journal article" date="2020" name="ISME J.">
        <title>Uncovering the hidden diversity of litter-decomposition mechanisms in mushroom-forming fungi.</title>
        <authorList>
            <person name="Floudas D."/>
            <person name="Bentzer J."/>
            <person name="Ahren D."/>
            <person name="Johansson T."/>
            <person name="Persson P."/>
            <person name="Tunlid A."/>
        </authorList>
    </citation>
    <scope>NUCLEOTIDE SEQUENCE [LARGE SCALE GENOMIC DNA]</scope>
    <source>
        <strain evidence="3 4">CBS 146.42</strain>
    </source>
</reference>
<accession>A0A8H5D4L7</accession>
<dbReference type="Proteomes" id="UP000559027">
    <property type="component" value="Unassembled WGS sequence"/>
</dbReference>
<dbReference type="AlphaFoldDB" id="A0A8H5D4L7"/>
<sequence length="129" mass="14000">MFNVPSISKQAPDFSPSSEPAPPSYEEQQLEGQLTPQRLADVPPLPTADLDRERADNKFHSNAPGESRPFWRTKRVMVFAGVAGTVIIIAIVLGIALGLSLKSNSQASTNSMAKKDDATHRATANNERK</sequence>
<dbReference type="EMBL" id="JAACJO010000010">
    <property type="protein sequence ID" value="KAF5353552.1"/>
    <property type="molecule type" value="Genomic_DNA"/>
</dbReference>
<feature type="compositionally biased region" description="Basic and acidic residues" evidence="1">
    <location>
        <begin position="113"/>
        <end position="129"/>
    </location>
</feature>
<protein>
    <submittedName>
        <fullName evidence="3">Uncharacterized protein</fullName>
    </submittedName>
</protein>
<feature type="transmembrane region" description="Helical" evidence="2">
    <location>
        <begin position="76"/>
        <end position="101"/>
    </location>
</feature>
<proteinExistence type="predicted"/>
<evidence type="ECO:0000313" key="4">
    <source>
        <dbReference type="Proteomes" id="UP000559027"/>
    </source>
</evidence>
<organism evidence="3 4">
    <name type="scientific">Leucocoprinus leucothites</name>
    <dbReference type="NCBI Taxonomy" id="201217"/>
    <lineage>
        <taxon>Eukaryota</taxon>
        <taxon>Fungi</taxon>
        <taxon>Dikarya</taxon>
        <taxon>Basidiomycota</taxon>
        <taxon>Agaricomycotina</taxon>
        <taxon>Agaricomycetes</taxon>
        <taxon>Agaricomycetidae</taxon>
        <taxon>Agaricales</taxon>
        <taxon>Agaricineae</taxon>
        <taxon>Agaricaceae</taxon>
        <taxon>Leucocoprinus</taxon>
    </lineage>
</organism>
<keyword evidence="2" id="KW-0472">Membrane</keyword>
<evidence type="ECO:0000256" key="1">
    <source>
        <dbReference type="SAM" id="MobiDB-lite"/>
    </source>
</evidence>
<keyword evidence="2" id="KW-0812">Transmembrane</keyword>
<gene>
    <name evidence="3" type="ORF">D9756_007815</name>
</gene>
<evidence type="ECO:0000256" key="2">
    <source>
        <dbReference type="SAM" id="Phobius"/>
    </source>
</evidence>